<feature type="compositionally biased region" description="Basic residues" evidence="1">
    <location>
        <begin position="233"/>
        <end position="260"/>
    </location>
</feature>
<feature type="region of interest" description="Disordered" evidence="1">
    <location>
        <begin position="1"/>
        <end position="425"/>
    </location>
</feature>
<dbReference type="AlphaFoldDB" id="A0A6J4V0G7"/>
<reference evidence="2" key="1">
    <citation type="submission" date="2020-02" db="EMBL/GenBank/DDBJ databases">
        <authorList>
            <person name="Meier V. D."/>
        </authorList>
    </citation>
    <scope>NUCLEOTIDE SEQUENCE</scope>
    <source>
        <strain evidence="2">AVDCRST_MAG73</strain>
    </source>
</reference>
<feature type="compositionally biased region" description="Basic and acidic residues" evidence="1">
    <location>
        <begin position="328"/>
        <end position="345"/>
    </location>
</feature>
<accession>A0A6J4V0G7</accession>
<evidence type="ECO:0000256" key="1">
    <source>
        <dbReference type="SAM" id="MobiDB-lite"/>
    </source>
</evidence>
<feature type="compositionally biased region" description="Low complexity" evidence="1">
    <location>
        <begin position="218"/>
        <end position="231"/>
    </location>
</feature>
<feature type="compositionally biased region" description="Gly residues" evidence="1">
    <location>
        <begin position="413"/>
        <end position="425"/>
    </location>
</feature>
<feature type="compositionally biased region" description="Basic and acidic residues" evidence="1">
    <location>
        <begin position="289"/>
        <end position="298"/>
    </location>
</feature>
<feature type="compositionally biased region" description="Basic and acidic residues" evidence="1">
    <location>
        <begin position="359"/>
        <end position="382"/>
    </location>
</feature>
<name>A0A6J4V0G7_9BACT</name>
<protein>
    <submittedName>
        <fullName evidence="2">Uncharacterized protein</fullName>
    </submittedName>
</protein>
<feature type="compositionally biased region" description="Low complexity" evidence="1">
    <location>
        <begin position="140"/>
        <end position="150"/>
    </location>
</feature>
<evidence type="ECO:0000313" key="2">
    <source>
        <dbReference type="EMBL" id="CAA9561878.1"/>
    </source>
</evidence>
<dbReference type="EMBL" id="CADCWE010000249">
    <property type="protein sequence ID" value="CAA9561878.1"/>
    <property type="molecule type" value="Genomic_DNA"/>
</dbReference>
<gene>
    <name evidence="2" type="ORF">AVDCRST_MAG73-3787</name>
</gene>
<feature type="non-terminal residue" evidence="2">
    <location>
        <position position="425"/>
    </location>
</feature>
<feature type="compositionally biased region" description="Basic and acidic residues" evidence="1">
    <location>
        <begin position="63"/>
        <end position="73"/>
    </location>
</feature>
<organism evidence="2">
    <name type="scientific">uncultured Thermomicrobiales bacterium</name>
    <dbReference type="NCBI Taxonomy" id="1645740"/>
    <lineage>
        <taxon>Bacteria</taxon>
        <taxon>Pseudomonadati</taxon>
        <taxon>Thermomicrobiota</taxon>
        <taxon>Thermomicrobia</taxon>
        <taxon>Thermomicrobiales</taxon>
        <taxon>environmental samples</taxon>
    </lineage>
</organism>
<feature type="compositionally biased region" description="Basic and acidic residues" evidence="1">
    <location>
        <begin position="185"/>
        <end position="197"/>
    </location>
</feature>
<proteinExistence type="predicted"/>
<feature type="non-terminal residue" evidence="2">
    <location>
        <position position="1"/>
    </location>
</feature>
<feature type="compositionally biased region" description="Basic and acidic residues" evidence="1">
    <location>
        <begin position="205"/>
        <end position="215"/>
    </location>
</feature>
<sequence>GRGEHGGRPQSLVVPHGTGGSEQGRDGDLSGEAPEPPNPELGDPSPRSRGKGGWGVRGTPRQRRFDASLRRSLDMGVVRLCRGARPPNRLRPRPLVHPGGAVFRPGMGRPLLPAGRARAPLDGRGDPGVAGLARDRRRSALAAPAVLPADGTGGGGDPRGAGRDHDDLYGEPPQPVRAEPGIAGERGRGADRGDDRHRRVFVHHRGLDPGRRGGGDRAGAAGARLRAVVRGGRAGHLRRHRPLLGRGRPRRGPLRRRRRGRPDAVQRPAPAPRPDDSAGLGRDLGVDPGLHREADQRRPGRGVSAGVPAVQRRPGDRPRLVHRPPVRLCDRDRRGDGRGGLDLRLPDPGGDPGPLDPVQPRDRVPAADRADRPPADSGDDVRAAGPGHGGYPAARSGRFRCRVPPRSWAAQHGGRGTGPAAGDGV</sequence>